<dbReference type="RefSeq" id="WP_187481695.1">
    <property type="nucleotide sequence ID" value="NZ_CP060695.1"/>
</dbReference>
<evidence type="ECO:0000256" key="1">
    <source>
        <dbReference type="ARBA" id="ARBA00010996"/>
    </source>
</evidence>
<dbReference type="AlphaFoldDB" id="A0A7G9L823"/>
<evidence type="ECO:0000256" key="2">
    <source>
        <dbReference type="PIRSR" id="PIRSR603782-1"/>
    </source>
</evidence>
<dbReference type="PANTHER" id="PTHR12151">
    <property type="entry name" value="ELECTRON TRANSPORT PROTIN SCO1/SENC FAMILY MEMBER"/>
    <property type="match status" value="1"/>
</dbReference>
<evidence type="ECO:0000256" key="3">
    <source>
        <dbReference type="PIRSR" id="PIRSR603782-2"/>
    </source>
</evidence>
<dbReference type="InterPro" id="IPR003782">
    <property type="entry name" value="SCO1/SenC"/>
</dbReference>
<dbReference type="Proteomes" id="UP000515808">
    <property type="component" value="Chromosome"/>
</dbReference>
<dbReference type="InterPro" id="IPR036249">
    <property type="entry name" value="Thioredoxin-like_sf"/>
</dbReference>
<comment type="similarity">
    <text evidence="1">Belongs to the SCO1/2 family.</text>
</comment>
<proteinExistence type="inferred from homology"/>
<feature type="disulfide bond" description="Redox-active" evidence="3">
    <location>
        <begin position="75"/>
        <end position="79"/>
    </location>
</feature>
<dbReference type="PROSITE" id="PS51257">
    <property type="entry name" value="PROKAR_LIPOPROTEIN"/>
    <property type="match status" value="1"/>
</dbReference>
<dbReference type="EMBL" id="CP060695">
    <property type="protein sequence ID" value="QNM84772.1"/>
    <property type="molecule type" value="Genomic_DNA"/>
</dbReference>
<accession>A0A7G9L823</accession>
<name>A0A7G9L823_9FLAO</name>
<gene>
    <name evidence="4" type="ORF">H9W90_11265</name>
</gene>
<keyword evidence="5" id="KW-1185">Reference proteome</keyword>
<keyword evidence="3" id="KW-1015">Disulfide bond</keyword>
<organism evidence="4 5">
    <name type="scientific">Polaribacter pectinis</name>
    <dbReference type="NCBI Taxonomy" id="2738844"/>
    <lineage>
        <taxon>Bacteria</taxon>
        <taxon>Pseudomonadati</taxon>
        <taxon>Bacteroidota</taxon>
        <taxon>Flavobacteriia</taxon>
        <taxon>Flavobacteriales</taxon>
        <taxon>Flavobacteriaceae</taxon>
    </lineage>
</organism>
<dbReference type="KEGG" id="ppec:H9W90_11265"/>
<evidence type="ECO:0000313" key="4">
    <source>
        <dbReference type="EMBL" id="QNM84772.1"/>
    </source>
</evidence>
<dbReference type="Pfam" id="PF02630">
    <property type="entry name" value="SCO1-SenC"/>
    <property type="match status" value="1"/>
</dbReference>
<dbReference type="GO" id="GO:0046872">
    <property type="term" value="F:metal ion binding"/>
    <property type="evidence" value="ECO:0007669"/>
    <property type="project" value="UniProtKB-KW"/>
</dbReference>
<sequence length="198" mass="22768">MSFKNTFFINILIILIFSSCDSSDIKLPIISKAFVETENVSEVKKMSFKSQLNEEFPIYSLKGKIHLVNFFFASCTAICPVMESNLKDVVLANENIPLLSFTIDPERDTFSVLKEHHRIVAENATNWLFLRGNKSDLKKIAKLYLSHISNDGDDDSYFYHTSSVVLLDKEMRIRGIYDSLDEVEIKLLKRDIAILFNE</sequence>
<protein>
    <submittedName>
        <fullName evidence="4">SCO family protein</fullName>
    </submittedName>
</protein>
<keyword evidence="2" id="KW-0186">Copper</keyword>
<dbReference type="CDD" id="cd02968">
    <property type="entry name" value="SCO"/>
    <property type="match status" value="1"/>
</dbReference>
<dbReference type="SUPFAM" id="SSF52833">
    <property type="entry name" value="Thioredoxin-like"/>
    <property type="match status" value="1"/>
</dbReference>
<dbReference type="Gene3D" id="3.40.30.10">
    <property type="entry name" value="Glutaredoxin"/>
    <property type="match status" value="1"/>
</dbReference>
<feature type="binding site" evidence="2">
    <location>
        <position position="75"/>
    </location>
    <ligand>
        <name>Cu cation</name>
        <dbReference type="ChEBI" id="CHEBI:23378"/>
    </ligand>
</feature>
<feature type="binding site" evidence="2">
    <location>
        <position position="160"/>
    </location>
    <ligand>
        <name>Cu cation</name>
        <dbReference type="ChEBI" id="CHEBI:23378"/>
    </ligand>
</feature>
<dbReference type="PANTHER" id="PTHR12151:SF25">
    <property type="entry name" value="LINALOOL DEHYDRATASE_ISOMERASE DOMAIN-CONTAINING PROTEIN"/>
    <property type="match status" value="1"/>
</dbReference>
<feature type="binding site" evidence="2">
    <location>
        <position position="79"/>
    </location>
    <ligand>
        <name>Cu cation</name>
        <dbReference type="ChEBI" id="CHEBI:23378"/>
    </ligand>
</feature>
<evidence type="ECO:0000313" key="5">
    <source>
        <dbReference type="Proteomes" id="UP000515808"/>
    </source>
</evidence>
<reference evidence="4 5" key="1">
    <citation type="submission" date="2020-08" db="EMBL/GenBank/DDBJ databases">
        <title>Polaribacter sp. L12M9 isolated from gut of the Korean scallop.</title>
        <authorList>
            <person name="Jeong Y.S."/>
        </authorList>
    </citation>
    <scope>NUCLEOTIDE SEQUENCE [LARGE SCALE GENOMIC DNA]</scope>
    <source>
        <strain evidence="4 5">L12M9</strain>
    </source>
</reference>
<keyword evidence="2" id="KW-0479">Metal-binding</keyword>